<evidence type="ECO:0000256" key="8">
    <source>
        <dbReference type="ARBA" id="ARBA00034923"/>
    </source>
</evidence>
<keyword evidence="3 10" id="KW-0347">Helicase</keyword>
<organism evidence="13 14">
    <name type="scientific">Phaeodactylibacter luteus</name>
    <dbReference type="NCBI Taxonomy" id="1564516"/>
    <lineage>
        <taxon>Bacteria</taxon>
        <taxon>Pseudomonadati</taxon>
        <taxon>Bacteroidota</taxon>
        <taxon>Saprospiria</taxon>
        <taxon>Saprospirales</taxon>
        <taxon>Haliscomenobacteraceae</taxon>
        <taxon>Phaeodactylibacter</taxon>
    </lineage>
</organism>
<feature type="binding site" evidence="10">
    <location>
        <begin position="8"/>
        <end position="15"/>
    </location>
    <ligand>
        <name>ATP</name>
        <dbReference type="ChEBI" id="CHEBI:30616"/>
    </ligand>
</feature>
<dbReference type="Proteomes" id="UP000321580">
    <property type="component" value="Unassembled WGS sequence"/>
</dbReference>
<keyword evidence="2 10" id="KW-0378">Hydrolase</keyword>
<evidence type="ECO:0000256" key="4">
    <source>
        <dbReference type="ARBA" id="ARBA00022840"/>
    </source>
</evidence>
<gene>
    <name evidence="13" type="ORF">FRY97_17900</name>
</gene>
<dbReference type="InterPro" id="IPR027417">
    <property type="entry name" value="P-loop_NTPase"/>
</dbReference>
<evidence type="ECO:0000256" key="5">
    <source>
        <dbReference type="ARBA" id="ARBA00023235"/>
    </source>
</evidence>
<proteinExistence type="predicted"/>
<evidence type="ECO:0000256" key="3">
    <source>
        <dbReference type="ARBA" id="ARBA00022806"/>
    </source>
</evidence>
<evidence type="ECO:0000259" key="11">
    <source>
        <dbReference type="PROSITE" id="PS51198"/>
    </source>
</evidence>
<dbReference type="GO" id="GO:0005524">
    <property type="term" value="F:ATP binding"/>
    <property type="evidence" value="ECO:0007669"/>
    <property type="project" value="UniProtKB-UniRule"/>
</dbReference>
<sequence length="1068" mass="120069">MNLRIISAGAGSGKTYRLTQELTQLLGSGVRPSGVIATTFTNKAAAELQERVRVKLLEKGMPDAADELSNALIGTVHSMGVKLLQRFAFEAGVSPEVAIIVEEDQQDLFNRSLTTVLTQEKTLAMEALSEKLGLAKDNKGDWRSTLKELTELARSHDFSIAVLRQSKERSFQEFQALIGPPAAQHGQEQQLITLAQQAIAAIEQGPDETKATQQAVQTLKGLIRQLEVQGYLLWHEWAKIAKLKPGAKSKEALEEVTAFAEKHYEHPAFHEDIQQFIEQLFELGIAAIEEYARYKKQRGLIDYTDMETLVNRLLGHPKVREVLQAEIDLLMVDEFQDTSPIQLEIFLKLSRIAKHSIWVGDPKQSIYGFRGADPELMQAIIQAQGGIRPADIQSYSWRSRALIVHTTNAIFTKAFDNLPASQVALKPKRCKDGSGHSDCLNKGPEPEALSHPIIHWHFEHDWGKRPPGKPWMEDCLADTLKRWLERTPHIQPKGGQGTRPARPGDVAILCKSNYNCEAVASALHRAGLKAAISRTGLLKTAEARYILACLRYLISPYDALSVAETMVLSGSHRIEEVLSERLAFLEQEDGKIWSPDAAVTRQLNALRGQTGELSSAETLDLLLEELQLRREISRWGSPRQRLANVDALRQYALQYESGCDRMHTAASTGGFLLWLAALAQNGQDKQGSGEGPDAVNVLTYHKSKGLEWPVVICHDLENKLRADAWGFDILSDDEAIDLGHILSNRWLRYWPNPYADQYRKTFWHEQLLAHPASERAKTKALAEEARVLYVGITRARDYLIFPTRQAPAKWLNRVWHKGQEDYPVLEPHTEETPWMWEKTYINKETEVFPYPRSFTHAETEAAQASAYLSPPAGKMKAPLPFAWGLQDRVPAAGLKIGSHTRYAPPLAVAEGDDRRAAGLVMQRLLLASSPAYSTEEQLLMVKGLQSRFEAEQTGGATFLRQAAAWQQQEHHHFNGWQAQRFYPICFDFKGRQFKTTWDAVYQSQEEAVIVKHLQADLPADASLNNQLLRQEGAWCALSLIYAQQLFQGCRTKVWLHLPLQGYFVELTA</sequence>
<accession>A0A5C6RIB0</accession>
<dbReference type="EC" id="5.6.2.4" evidence="7"/>
<comment type="caution">
    <text evidence="13">The sequence shown here is derived from an EMBL/GenBank/DDBJ whole genome shotgun (WGS) entry which is preliminary data.</text>
</comment>
<protein>
    <recommendedName>
        <fullName evidence="7">DNA 3'-5' helicase</fullName>
        <ecNumber evidence="7">5.6.2.4</ecNumber>
    </recommendedName>
    <alternativeName>
        <fullName evidence="8">DNA 3'-5' helicase II</fullName>
    </alternativeName>
</protein>
<keyword evidence="4 10" id="KW-0067">ATP-binding</keyword>
<dbReference type="GO" id="GO:0000725">
    <property type="term" value="P:recombinational repair"/>
    <property type="evidence" value="ECO:0007669"/>
    <property type="project" value="TreeGrafter"/>
</dbReference>
<dbReference type="OrthoDB" id="9810135at2"/>
<dbReference type="GO" id="GO:0016887">
    <property type="term" value="F:ATP hydrolysis activity"/>
    <property type="evidence" value="ECO:0007669"/>
    <property type="project" value="RHEA"/>
</dbReference>
<dbReference type="InterPro" id="IPR000212">
    <property type="entry name" value="DNA_helicase_UvrD/REP"/>
</dbReference>
<dbReference type="PANTHER" id="PTHR11070:SF2">
    <property type="entry name" value="ATP-DEPENDENT DNA HELICASE SRS2"/>
    <property type="match status" value="1"/>
</dbReference>
<dbReference type="PROSITE" id="PS51217">
    <property type="entry name" value="UVRD_HELICASE_CTER"/>
    <property type="match status" value="1"/>
</dbReference>
<dbReference type="Pfam" id="PF13361">
    <property type="entry name" value="UvrD_C"/>
    <property type="match status" value="1"/>
</dbReference>
<dbReference type="Pfam" id="PF00580">
    <property type="entry name" value="UvrD-helicase"/>
    <property type="match status" value="1"/>
</dbReference>
<evidence type="ECO:0000256" key="6">
    <source>
        <dbReference type="ARBA" id="ARBA00034617"/>
    </source>
</evidence>
<keyword evidence="5" id="KW-0413">Isomerase</keyword>
<evidence type="ECO:0000256" key="7">
    <source>
        <dbReference type="ARBA" id="ARBA00034808"/>
    </source>
</evidence>
<dbReference type="InterPro" id="IPR014017">
    <property type="entry name" value="DNA_helicase_UvrD-like_C"/>
</dbReference>
<evidence type="ECO:0000259" key="12">
    <source>
        <dbReference type="PROSITE" id="PS51217"/>
    </source>
</evidence>
<keyword evidence="1 10" id="KW-0547">Nucleotide-binding</keyword>
<comment type="catalytic activity">
    <reaction evidence="9">
        <text>ATP + H2O = ADP + phosphate + H(+)</text>
        <dbReference type="Rhea" id="RHEA:13065"/>
        <dbReference type="ChEBI" id="CHEBI:15377"/>
        <dbReference type="ChEBI" id="CHEBI:15378"/>
        <dbReference type="ChEBI" id="CHEBI:30616"/>
        <dbReference type="ChEBI" id="CHEBI:43474"/>
        <dbReference type="ChEBI" id="CHEBI:456216"/>
        <dbReference type="EC" id="5.6.2.4"/>
    </reaction>
</comment>
<keyword evidence="14" id="KW-1185">Reference proteome</keyword>
<evidence type="ECO:0000256" key="9">
    <source>
        <dbReference type="ARBA" id="ARBA00048988"/>
    </source>
</evidence>
<name>A0A5C6RIB0_9BACT</name>
<dbReference type="RefSeq" id="WP_147168942.1">
    <property type="nucleotide sequence ID" value="NZ_VOOR01000049.1"/>
</dbReference>
<dbReference type="InterPro" id="IPR014016">
    <property type="entry name" value="UvrD-like_ATP-bd"/>
</dbReference>
<dbReference type="EMBL" id="VOOR01000049">
    <property type="protein sequence ID" value="TXB61655.1"/>
    <property type="molecule type" value="Genomic_DNA"/>
</dbReference>
<dbReference type="GO" id="GO:0003677">
    <property type="term" value="F:DNA binding"/>
    <property type="evidence" value="ECO:0007669"/>
    <property type="project" value="InterPro"/>
</dbReference>
<evidence type="ECO:0000313" key="14">
    <source>
        <dbReference type="Proteomes" id="UP000321580"/>
    </source>
</evidence>
<comment type="catalytic activity">
    <reaction evidence="6">
        <text>Couples ATP hydrolysis with the unwinding of duplex DNA by translocating in the 3'-5' direction.</text>
        <dbReference type="EC" id="5.6.2.4"/>
    </reaction>
</comment>
<evidence type="ECO:0000256" key="1">
    <source>
        <dbReference type="ARBA" id="ARBA00022741"/>
    </source>
</evidence>
<dbReference type="Gene3D" id="3.40.50.300">
    <property type="entry name" value="P-loop containing nucleotide triphosphate hydrolases"/>
    <property type="match status" value="4"/>
</dbReference>
<evidence type="ECO:0000256" key="2">
    <source>
        <dbReference type="ARBA" id="ARBA00022801"/>
    </source>
</evidence>
<dbReference type="SUPFAM" id="SSF52540">
    <property type="entry name" value="P-loop containing nucleoside triphosphate hydrolases"/>
    <property type="match status" value="1"/>
</dbReference>
<feature type="domain" description="UvrD-like helicase ATP-binding" evidence="11">
    <location>
        <begin position="1"/>
        <end position="400"/>
    </location>
</feature>
<dbReference type="PROSITE" id="PS51198">
    <property type="entry name" value="UVRD_HELICASE_ATP_BIND"/>
    <property type="match status" value="1"/>
</dbReference>
<dbReference type="GO" id="GO:0043138">
    <property type="term" value="F:3'-5' DNA helicase activity"/>
    <property type="evidence" value="ECO:0007669"/>
    <property type="project" value="UniProtKB-EC"/>
</dbReference>
<dbReference type="GO" id="GO:0005829">
    <property type="term" value="C:cytosol"/>
    <property type="evidence" value="ECO:0007669"/>
    <property type="project" value="TreeGrafter"/>
</dbReference>
<evidence type="ECO:0000256" key="10">
    <source>
        <dbReference type="PROSITE-ProRule" id="PRU00560"/>
    </source>
</evidence>
<dbReference type="GO" id="GO:0033202">
    <property type="term" value="C:DNA helicase complex"/>
    <property type="evidence" value="ECO:0007669"/>
    <property type="project" value="TreeGrafter"/>
</dbReference>
<evidence type="ECO:0000313" key="13">
    <source>
        <dbReference type="EMBL" id="TXB61655.1"/>
    </source>
</evidence>
<reference evidence="13 14" key="1">
    <citation type="submission" date="2019-08" db="EMBL/GenBank/DDBJ databases">
        <title>Genome of Phaeodactylibacter luteus.</title>
        <authorList>
            <person name="Bowman J.P."/>
        </authorList>
    </citation>
    <scope>NUCLEOTIDE SEQUENCE [LARGE SCALE GENOMIC DNA]</scope>
    <source>
        <strain evidence="13 14">KCTC 42180</strain>
    </source>
</reference>
<dbReference type="AlphaFoldDB" id="A0A5C6RIB0"/>
<feature type="domain" description="UvrD-like helicase C-terminal" evidence="12">
    <location>
        <begin position="401"/>
        <end position="705"/>
    </location>
</feature>
<dbReference type="PANTHER" id="PTHR11070">
    <property type="entry name" value="UVRD / RECB / PCRA DNA HELICASE FAMILY MEMBER"/>
    <property type="match status" value="1"/>
</dbReference>